<dbReference type="InterPro" id="IPR001387">
    <property type="entry name" value="Cro/C1-type_HTH"/>
</dbReference>
<dbReference type="STRING" id="1231336.L248_2927"/>
<dbReference type="HOGENOM" id="CLU_926831_0_0_9"/>
<gene>
    <name evidence="2" type="ORF">L248_2927</name>
</gene>
<accession>U4TV03</accession>
<dbReference type="eggNOG" id="COG1396">
    <property type="taxonomic scope" value="Bacteria"/>
</dbReference>
<dbReference type="Proteomes" id="UP000030647">
    <property type="component" value="Unassembled WGS sequence"/>
</dbReference>
<evidence type="ECO:0000259" key="1">
    <source>
        <dbReference type="PROSITE" id="PS50943"/>
    </source>
</evidence>
<dbReference type="InterPro" id="IPR053163">
    <property type="entry name" value="HTH-type_regulator_Rgg"/>
</dbReference>
<reference evidence="3" key="1">
    <citation type="journal article" date="2013" name="Genome Announc.">
        <title>Whole-Genome Sequencing of Lactobacillus shenzhenensis Strain LY-73T.</title>
        <authorList>
            <person name="Lin Z."/>
            <person name="Liu Z."/>
            <person name="Yang R."/>
            <person name="Zou Y."/>
            <person name="Wan D."/>
            <person name="Chen J."/>
            <person name="Guo M."/>
            <person name="Zhao J."/>
            <person name="Fang C."/>
            <person name="Yang R."/>
            <person name="Liu F."/>
        </authorList>
    </citation>
    <scope>NUCLEOTIDE SEQUENCE [LARGE SCALE GENOMIC DNA]</scope>
    <source>
        <strain evidence="3">LY-73</strain>
    </source>
</reference>
<dbReference type="PANTHER" id="PTHR37038">
    <property type="entry name" value="TRANSCRIPTIONAL REGULATOR-RELATED"/>
    <property type="match status" value="1"/>
</dbReference>
<protein>
    <recommendedName>
        <fullName evidence="1">HTH cro/C1-type domain-containing protein</fullName>
    </recommendedName>
</protein>
<dbReference type="AlphaFoldDB" id="U4TV03"/>
<dbReference type="RefSeq" id="WP_022529512.1">
    <property type="nucleotide sequence ID" value="NZ_KI271588.1"/>
</dbReference>
<evidence type="ECO:0000313" key="3">
    <source>
        <dbReference type="Proteomes" id="UP000030647"/>
    </source>
</evidence>
<dbReference type="PROSITE" id="PS50943">
    <property type="entry name" value="HTH_CROC1"/>
    <property type="match status" value="1"/>
</dbReference>
<dbReference type="PANTHER" id="PTHR37038:SF12">
    <property type="entry name" value="TRANSCRIPTIONAL REGULATOR"/>
    <property type="match status" value="1"/>
</dbReference>
<dbReference type="SUPFAM" id="SSF47413">
    <property type="entry name" value="lambda repressor-like DNA-binding domains"/>
    <property type="match status" value="1"/>
</dbReference>
<dbReference type="Gene3D" id="1.10.260.40">
    <property type="entry name" value="lambda repressor-like DNA-binding domains"/>
    <property type="match status" value="1"/>
</dbReference>
<dbReference type="InterPro" id="IPR010982">
    <property type="entry name" value="Lambda_DNA-bd_dom_sf"/>
</dbReference>
<sequence>MVMIGQVVRQIRRSKGYTQKEIYTGVVSRSFAIRFEAGGHDMTAEKLFAVLDNLNISVDEFRFIAAGYQETPAVQLRDAVDQAYHAQDFAAVHRLAETAEHSADPAQRHVAGLARLMLGAYDGRLGKPTPVIENYAAYLLTTKQWTLTEIRLAPMLLALYDKPGQNAATAQITARMTASCARYLSPHADPFRVYDALVDYDLVLFQIQLDEYREMAAARRMRATIQAIPEVLLSAEALTARTLILGLWEWYFGDWQKGDAYIAQVQAFLDMRTAAPDRITPAIIRVRRERAQHYRHSGRGEA</sequence>
<dbReference type="EMBL" id="KI271588">
    <property type="protein sequence ID" value="ERL65252.1"/>
    <property type="molecule type" value="Genomic_DNA"/>
</dbReference>
<feature type="domain" description="HTH cro/C1-type" evidence="1">
    <location>
        <begin position="8"/>
        <end position="61"/>
    </location>
</feature>
<dbReference type="GO" id="GO:0003677">
    <property type="term" value="F:DNA binding"/>
    <property type="evidence" value="ECO:0007669"/>
    <property type="project" value="InterPro"/>
</dbReference>
<name>U4TV03_9LACO</name>
<proteinExistence type="predicted"/>
<evidence type="ECO:0000313" key="2">
    <source>
        <dbReference type="EMBL" id="ERL65252.1"/>
    </source>
</evidence>
<dbReference type="SMART" id="SM00530">
    <property type="entry name" value="HTH_XRE"/>
    <property type="match status" value="1"/>
</dbReference>
<organism evidence="2 3">
    <name type="scientific">Schleiferilactobacillus shenzhenensis LY-73</name>
    <dbReference type="NCBI Taxonomy" id="1231336"/>
    <lineage>
        <taxon>Bacteria</taxon>
        <taxon>Bacillati</taxon>
        <taxon>Bacillota</taxon>
        <taxon>Bacilli</taxon>
        <taxon>Lactobacillales</taxon>
        <taxon>Lactobacillaceae</taxon>
        <taxon>Schleiferilactobacillus</taxon>
    </lineage>
</organism>
<dbReference type="OrthoDB" id="34624at2"/>
<dbReference type="CDD" id="cd00093">
    <property type="entry name" value="HTH_XRE"/>
    <property type="match status" value="1"/>
</dbReference>
<keyword evidence="3" id="KW-1185">Reference proteome</keyword>